<dbReference type="GO" id="GO:0046872">
    <property type="term" value="F:metal ion binding"/>
    <property type="evidence" value="ECO:0007669"/>
    <property type="project" value="UniProtKB-KW"/>
</dbReference>
<gene>
    <name evidence="8" type="primary">nudC</name>
    <name evidence="8" type="ORF">F9K24_22310</name>
</gene>
<dbReference type="Pfam" id="PF00293">
    <property type="entry name" value="NUDIX"/>
    <property type="match status" value="1"/>
</dbReference>
<keyword evidence="3" id="KW-0479">Metal-binding</keyword>
<dbReference type="InterPro" id="IPR015797">
    <property type="entry name" value="NUDIX_hydrolase-like_dom_sf"/>
</dbReference>
<comment type="cofactor">
    <cofactor evidence="1">
        <name>Mg(2+)</name>
        <dbReference type="ChEBI" id="CHEBI:18420"/>
    </cofactor>
</comment>
<dbReference type="Gene3D" id="3.90.79.20">
    <property type="match status" value="1"/>
</dbReference>
<dbReference type="PANTHER" id="PTHR11383">
    <property type="entry name" value="NUCLEOSIDE DIPHOSPHATE-LINKED MOIETY X MOTIF 13"/>
    <property type="match status" value="1"/>
</dbReference>
<dbReference type="EMBL" id="WBUI01000060">
    <property type="protein sequence ID" value="KAB2928002.1"/>
    <property type="molecule type" value="Genomic_DNA"/>
</dbReference>
<evidence type="ECO:0000313" key="8">
    <source>
        <dbReference type="EMBL" id="KAB2928002.1"/>
    </source>
</evidence>
<dbReference type="Pfam" id="PF09296">
    <property type="entry name" value="NUDIX-like"/>
    <property type="match status" value="1"/>
</dbReference>
<organism evidence="8 9">
    <name type="scientific">Leptonema illini</name>
    <dbReference type="NCBI Taxonomy" id="183"/>
    <lineage>
        <taxon>Bacteria</taxon>
        <taxon>Pseudomonadati</taxon>
        <taxon>Spirochaetota</taxon>
        <taxon>Spirochaetia</taxon>
        <taxon>Leptospirales</taxon>
        <taxon>Leptospiraceae</taxon>
        <taxon>Leptonema</taxon>
    </lineage>
</organism>
<evidence type="ECO:0000256" key="4">
    <source>
        <dbReference type="ARBA" id="ARBA00022801"/>
    </source>
</evidence>
<sequence length="263" mass="29150">MLNAHYFIFSRGKILIRRGRVDVAPLAADRWPAFRPHAGTVLPMGEIDGAVAFAVELLPGAAIDEDLEWLSLRSLVGEVDDSRFNLWGKAAQLLHWHGSHRYCGRCGRPTQAHASDQALVCPDCSLVWYPRISPCVIVLVTRGNELLLARSPRFREGMYSTLAGFIEPGESAEEALRREVREEVAIEVGAIRYFGSQPWPFPGQLMLGFFAQYASGEIAIDGLEISDAGWYHCRRLPPVPGEGTIAGQMIREYLRQLDCDGGA</sequence>
<proteinExistence type="predicted"/>
<dbReference type="Proteomes" id="UP000460298">
    <property type="component" value="Unassembled WGS sequence"/>
</dbReference>
<protein>
    <recommendedName>
        <fullName evidence="2">NAD(+) diphosphatase</fullName>
        <ecNumber evidence="2">3.6.1.22</ecNumber>
    </recommendedName>
</protein>
<dbReference type="InterPro" id="IPR049734">
    <property type="entry name" value="NudC-like_C"/>
</dbReference>
<evidence type="ECO:0000256" key="2">
    <source>
        <dbReference type="ARBA" id="ARBA00012381"/>
    </source>
</evidence>
<evidence type="ECO:0000313" key="9">
    <source>
        <dbReference type="Proteomes" id="UP000460298"/>
    </source>
</evidence>
<evidence type="ECO:0000256" key="6">
    <source>
        <dbReference type="ARBA" id="ARBA00023027"/>
    </source>
</evidence>
<dbReference type="SUPFAM" id="SSF55811">
    <property type="entry name" value="Nudix"/>
    <property type="match status" value="2"/>
</dbReference>
<accession>A0A833GW53</accession>
<dbReference type="PANTHER" id="PTHR11383:SF3">
    <property type="entry name" value="NAD(P)H PYROPHOSPHATASE NUDT13, MITOCHONDRIAL"/>
    <property type="match status" value="1"/>
</dbReference>
<dbReference type="Gene3D" id="3.90.79.10">
    <property type="entry name" value="Nucleoside Triphosphate Pyrophosphohydrolase"/>
    <property type="match status" value="1"/>
</dbReference>
<dbReference type="EC" id="3.6.1.22" evidence="2"/>
<dbReference type="InterPro" id="IPR015376">
    <property type="entry name" value="Znr_NADH_PPase"/>
</dbReference>
<dbReference type="PROSITE" id="PS51462">
    <property type="entry name" value="NUDIX"/>
    <property type="match status" value="1"/>
</dbReference>
<dbReference type="Pfam" id="PF09297">
    <property type="entry name" value="Zn_ribbon_NUD"/>
    <property type="match status" value="1"/>
</dbReference>
<dbReference type="GO" id="GO:0016787">
    <property type="term" value="F:hydrolase activity"/>
    <property type="evidence" value="ECO:0007669"/>
    <property type="project" value="UniProtKB-KW"/>
</dbReference>
<dbReference type="AlphaFoldDB" id="A0A833GW53"/>
<name>A0A833GW53_9LEPT</name>
<dbReference type="NCBIfam" id="NF001299">
    <property type="entry name" value="PRK00241.1"/>
    <property type="match status" value="1"/>
</dbReference>
<feature type="domain" description="Nudix hydrolase" evidence="7">
    <location>
        <begin position="130"/>
        <end position="258"/>
    </location>
</feature>
<evidence type="ECO:0000256" key="3">
    <source>
        <dbReference type="ARBA" id="ARBA00022723"/>
    </source>
</evidence>
<dbReference type="InterPro" id="IPR000086">
    <property type="entry name" value="NUDIX_hydrolase_dom"/>
</dbReference>
<keyword evidence="6" id="KW-0520">NAD</keyword>
<keyword evidence="4 8" id="KW-0378">Hydrolase</keyword>
<evidence type="ECO:0000256" key="1">
    <source>
        <dbReference type="ARBA" id="ARBA00001946"/>
    </source>
</evidence>
<evidence type="ECO:0000256" key="5">
    <source>
        <dbReference type="ARBA" id="ARBA00022842"/>
    </source>
</evidence>
<evidence type="ECO:0000259" key="7">
    <source>
        <dbReference type="PROSITE" id="PS51462"/>
    </source>
</evidence>
<dbReference type="CDD" id="cd03429">
    <property type="entry name" value="NUDIX_NADH_pyrophosphatase_Nudt13"/>
    <property type="match status" value="1"/>
</dbReference>
<reference evidence="8 9" key="1">
    <citation type="submission" date="2019-10" db="EMBL/GenBank/DDBJ databases">
        <title>Extracellular Electron Transfer in a Candidatus Methanoperedens spp. Enrichment Culture.</title>
        <authorList>
            <person name="Berger S."/>
            <person name="Rangel Shaw D."/>
            <person name="Berben T."/>
            <person name="In 'T Zandt M."/>
            <person name="Frank J."/>
            <person name="Reimann J."/>
            <person name="Jetten M.S.M."/>
            <person name="Welte C.U."/>
        </authorList>
    </citation>
    <scope>NUCLEOTIDE SEQUENCE [LARGE SCALE GENOMIC DNA]</scope>
    <source>
        <strain evidence="8">SB12</strain>
    </source>
</reference>
<keyword evidence="5" id="KW-0460">Magnesium</keyword>
<comment type="caution">
    <text evidence="8">The sequence shown here is derived from an EMBL/GenBank/DDBJ whole genome shotgun (WGS) entry which is preliminary data.</text>
</comment>
<dbReference type="InterPro" id="IPR015375">
    <property type="entry name" value="NADH_PPase-like_N"/>
</dbReference>